<evidence type="ECO:0000313" key="6">
    <source>
        <dbReference type="EMBL" id="KAG7153362.1"/>
    </source>
</evidence>
<keyword evidence="2 5" id="KW-0285">Flavoprotein</keyword>
<evidence type="ECO:0000256" key="3">
    <source>
        <dbReference type="ARBA" id="ARBA00022827"/>
    </source>
</evidence>
<evidence type="ECO:0000256" key="5">
    <source>
        <dbReference type="RuleBase" id="RU361177"/>
    </source>
</evidence>
<dbReference type="InterPro" id="IPR020946">
    <property type="entry name" value="Flavin_mOase-like"/>
</dbReference>
<keyword evidence="3 5" id="KW-0274">FAD</keyword>
<dbReference type="EC" id="1.-.-.-" evidence="5"/>
<comment type="cofactor">
    <cofactor evidence="5">
        <name>FAD</name>
        <dbReference type="ChEBI" id="CHEBI:57692"/>
    </cofactor>
</comment>
<evidence type="ECO:0000256" key="4">
    <source>
        <dbReference type="ARBA" id="ARBA00023002"/>
    </source>
</evidence>
<dbReference type="InterPro" id="IPR036188">
    <property type="entry name" value="FAD/NAD-bd_sf"/>
</dbReference>
<dbReference type="Pfam" id="PF00743">
    <property type="entry name" value="FMO-like"/>
    <property type="match status" value="1"/>
</dbReference>
<evidence type="ECO:0000256" key="2">
    <source>
        <dbReference type="ARBA" id="ARBA00022630"/>
    </source>
</evidence>
<dbReference type="SUPFAM" id="SSF51905">
    <property type="entry name" value="FAD/NAD(P)-binding domain"/>
    <property type="match status" value="1"/>
</dbReference>
<dbReference type="Gene3D" id="3.50.50.60">
    <property type="entry name" value="FAD/NAD(P)-binding domain"/>
    <property type="match status" value="1"/>
</dbReference>
<dbReference type="GO" id="GO:0004499">
    <property type="term" value="F:N,N-dimethylaniline monooxygenase activity"/>
    <property type="evidence" value="ECO:0007669"/>
    <property type="project" value="InterPro"/>
</dbReference>
<gene>
    <name evidence="6" type="primary">Gsxl5-L</name>
    <name evidence="6" type="ORF">Hamer_G010672</name>
</gene>
<reference evidence="6" key="1">
    <citation type="journal article" date="2021" name="Sci. Adv.">
        <title>The American lobster genome reveals insights on longevity, neural, and immune adaptations.</title>
        <authorList>
            <person name="Polinski J.M."/>
            <person name="Zimin A.V."/>
            <person name="Clark K.F."/>
            <person name="Kohn A.B."/>
            <person name="Sadowski N."/>
            <person name="Timp W."/>
            <person name="Ptitsyn A."/>
            <person name="Khanna P."/>
            <person name="Romanova D.Y."/>
            <person name="Williams P."/>
            <person name="Greenwood S.J."/>
            <person name="Moroz L.L."/>
            <person name="Walt D.R."/>
            <person name="Bodnar A.G."/>
        </authorList>
    </citation>
    <scope>NUCLEOTIDE SEQUENCE</scope>
    <source>
        <strain evidence="6">GMGI-L3</strain>
    </source>
</reference>
<keyword evidence="4 5" id="KW-0560">Oxidoreductase</keyword>
<name>A0A8J5IYV9_HOMAM</name>
<evidence type="ECO:0000256" key="1">
    <source>
        <dbReference type="ARBA" id="ARBA00009183"/>
    </source>
</evidence>
<dbReference type="InterPro" id="IPR050346">
    <property type="entry name" value="FMO-like"/>
</dbReference>
<proteinExistence type="inferred from homology"/>
<dbReference type="GO" id="GO:0050660">
    <property type="term" value="F:flavin adenine dinucleotide binding"/>
    <property type="evidence" value="ECO:0007669"/>
    <property type="project" value="InterPro"/>
</dbReference>
<dbReference type="EMBL" id="JAHLQT010047199">
    <property type="protein sequence ID" value="KAG7153362.1"/>
    <property type="molecule type" value="Genomic_DNA"/>
</dbReference>
<dbReference type="AlphaFoldDB" id="A0A8J5IYV9"/>
<accession>A0A8J5IYV9</accession>
<evidence type="ECO:0000313" key="7">
    <source>
        <dbReference type="Proteomes" id="UP000747542"/>
    </source>
</evidence>
<dbReference type="Proteomes" id="UP000747542">
    <property type="component" value="Unassembled WGS sequence"/>
</dbReference>
<organism evidence="6 7">
    <name type="scientific">Homarus americanus</name>
    <name type="common">American lobster</name>
    <dbReference type="NCBI Taxonomy" id="6706"/>
    <lineage>
        <taxon>Eukaryota</taxon>
        <taxon>Metazoa</taxon>
        <taxon>Ecdysozoa</taxon>
        <taxon>Arthropoda</taxon>
        <taxon>Crustacea</taxon>
        <taxon>Multicrustacea</taxon>
        <taxon>Malacostraca</taxon>
        <taxon>Eumalacostraca</taxon>
        <taxon>Eucarida</taxon>
        <taxon>Decapoda</taxon>
        <taxon>Pleocyemata</taxon>
        <taxon>Astacidea</taxon>
        <taxon>Nephropoidea</taxon>
        <taxon>Nephropidae</taxon>
        <taxon>Homarus</taxon>
    </lineage>
</organism>
<protein>
    <recommendedName>
        <fullName evidence="5">Flavin-containing monooxygenase</fullName>
        <ecNumber evidence="5">1.-.-.-</ecNumber>
    </recommendedName>
</protein>
<comment type="caution">
    <text evidence="6">The sequence shown here is derived from an EMBL/GenBank/DDBJ whole genome shotgun (WGS) entry which is preliminary data.</text>
</comment>
<comment type="similarity">
    <text evidence="1 5">Belongs to the FMO family.</text>
</comment>
<sequence length="160" mass="18501">MVRYHFTFPFLTEDCGITVEDRIVKPLYKHLFNTKYPSMAFIGIPFQVCPFPLFDIQVQLFIKTLSGAVTLPNKMEMDVLTHKDLEEKCSKNIPIKYFHKMGPLQWQYDDDLANMAGIPCLPPVVSGLYEFVCGLRKTQLMVYKSARFNVTGSDSYERIE</sequence>
<keyword evidence="7" id="KW-1185">Reference proteome</keyword>
<dbReference type="PANTHER" id="PTHR23023">
    <property type="entry name" value="DIMETHYLANILINE MONOOXYGENASE"/>
    <property type="match status" value="1"/>
</dbReference>
<dbReference type="GO" id="GO:0050661">
    <property type="term" value="F:NADP binding"/>
    <property type="evidence" value="ECO:0007669"/>
    <property type="project" value="InterPro"/>
</dbReference>
<keyword evidence="5 6" id="KW-0503">Monooxygenase</keyword>